<accession>A0ABR0KG54</accession>
<dbReference type="EMBL" id="JAVRRG010000027">
    <property type="protein sequence ID" value="KAK5095559.1"/>
    <property type="molecule type" value="Genomic_DNA"/>
</dbReference>
<dbReference type="Gene3D" id="3.40.50.1820">
    <property type="entry name" value="alpha/beta hydrolase"/>
    <property type="match status" value="1"/>
</dbReference>
<evidence type="ECO:0000313" key="3">
    <source>
        <dbReference type="Proteomes" id="UP001345013"/>
    </source>
</evidence>
<reference evidence="2 3" key="1">
    <citation type="submission" date="2023-08" db="EMBL/GenBank/DDBJ databases">
        <title>Black Yeasts Isolated from many extreme environments.</title>
        <authorList>
            <person name="Coleine C."/>
            <person name="Stajich J.E."/>
            <person name="Selbmann L."/>
        </authorList>
    </citation>
    <scope>NUCLEOTIDE SEQUENCE [LARGE SCALE GENOMIC DNA]</scope>
    <source>
        <strain evidence="2 3">CCFEE 5885</strain>
    </source>
</reference>
<organism evidence="2 3">
    <name type="scientific">Lithohypha guttulata</name>
    <dbReference type="NCBI Taxonomy" id="1690604"/>
    <lineage>
        <taxon>Eukaryota</taxon>
        <taxon>Fungi</taxon>
        <taxon>Dikarya</taxon>
        <taxon>Ascomycota</taxon>
        <taxon>Pezizomycotina</taxon>
        <taxon>Eurotiomycetes</taxon>
        <taxon>Chaetothyriomycetidae</taxon>
        <taxon>Chaetothyriales</taxon>
        <taxon>Trichomeriaceae</taxon>
        <taxon>Lithohypha</taxon>
    </lineage>
</organism>
<dbReference type="SUPFAM" id="SSF53474">
    <property type="entry name" value="alpha/beta-Hydrolases"/>
    <property type="match status" value="1"/>
</dbReference>
<dbReference type="InterPro" id="IPR000073">
    <property type="entry name" value="AB_hydrolase_1"/>
</dbReference>
<gene>
    <name evidence="2" type="ORF">LTR24_003030</name>
</gene>
<dbReference type="Pfam" id="PF12697">
    <property type="entry name" value="Abhydrolase_6"/>
    <property type="match status" value="1"/>
</dbReference>
<dbReference type="Proteomes" id="UP001345013">
    <property type="component" value="Unassembled WGS sequence"/>
</dbReference>
<dbReference type="PANTHER" id="PTHR37017">
    <property type="entry name" value="AB HYDROLASE-1 DOMAIN-CONTAINING PROTEIN-RELATED"/>
    <property type="match status" value="1"/>
</dbReference>
<name>A0ABR0KG54_9EURO</name>
<feature type="domain" description="AB hydrolase-1" evidence="1">
    <location>
        <begin position="6"/>
        <end position="253"/>
    </location>
</feature>
<evidence type="ECO:0000259" key="1">
    <source>
        <dbReference type="Pfam" id="PF12697"/>
    </source>
</evidence>
<proteinExistence type="predicted"/>
<protein>
    <recommendedName>
        <fullName evidence="1">AB hydrolase-1 domain-containing protein</fullName>
    </recommendedName>
</protein>
<evidence type="ECO:0000313" key="2">
    <source>
        <dbReference type="EMBL" id="KAK5095559.1"/>
    </source>
</evidence>
<dbReference type="PANTHER" id="PTHR37017:SF11">
    <property type="entry name" value="ESTERASE_LIPASE_THIOESTERASE DOMAIN-CONTAINING PROTEIN"/>
    <property type="match status" value="1"/>
</dbReference>
<comment type="caution">
    <text evidence="2">The sequence shown here is derived from an EMBL/GenBank/DDBJ whole genome shotgun (WGS) entry which is preliminary data.</text>
</comment>
<dbReference type="InterPro" id="IPR029058">
    <property type="entry name" value="AB_hydrolase_fold"/>
</dbReference>
<keyword evidence="3" id="KW-1185">Reference proteome</keyword>
<sequence>MAKPVIVLVPGAWHVPAHFDHVRRELEAAGYTCIGVDLPGNTAQPRVDGRLVGIDDDVAAVRQAVVDQLDSGSGSGSGSNVVVVTHSYGSIPGTAALAGLGAEARELEGKSTSVTNVVIIAGFLLPAGTTMLAVMGGQLPPQYLHEGDTTLPFNGPGAIQVLYNDLDPLEAQKAIWQLKPQSYGINTSPVPDQAAASKGVPVSYLLCSDDRAVPWVAQTVTVAGFRAAGRDVYAEVAPSGHSPFLKVPGETARFVRKVAGEDLVTGFEVFRASGSEGED</sequence>
<dbReference type="InterPro" id="IPR052897">
    <property type="entry name" value="Sec-Metab_Biosynth_Hydrolase"/>
</dbReference>